<dbReference type="PANTHER" id="PTHR31973:SF187">
    <property type="entry name" value="MUTATOR TRANSPOSASE MUDRA PROTEIN"/>
    <property type="match status" value="1"/>
</dbReference>
<protein>
    <submittedName>
        <fullName evidence="3">Uncharacterized protein</fullName>
    </submittedName>
</protein>
<sequence>MTKKKLKICVEDGSSVDMSMKDRNNDIADDDMEKYNEHGIILTDESSDDGLDGDDIVSDDEEFEEVRKQKRKAKEKKIKTMKQNLLVYAKEQWLQFQPNVATHEEELRSYDTVWKKSDCGKLQVVCVENCPWMLYASKLAGEPTRVIKTYVGEHTCVRACKNKQASSAWLAKVIMPAIKLHPNYSTKDIIRDVTLIYGIQVEPMTYYRAKCIARGMLRGTYEEHYAQCRSYILALRKMDSEGKFELKTTLDNKDRPLFRRIYIGFSALRKGKNPDTFVDAFFHITNVLETYKHALTPMDDRNEWPKSNEPPVLPPEHVKLPGRPPKNRKKDQHEEPKQGQKKLSLKGVMKMTCSKCGKFDHNKRSWKTWETMEECRARNSKIFYCTNKAERHN</sequence>
<dbReference type="PANTHER" id="PTHR31973">
    <property type="entry name" value="POLYPROTEIN, PUTATIVE-RELATED"/>
    <property type="match status" value="1"/>
</dbReference>
<organism evidence="3 4">
    <name type="scientific">Perilla frutescens var. hirtella</name>
    <name type="common">Perilla citriodora</name>
    <name type="synonym">Perilla setoyensis</name>
    <dbReference type="NCBI Taxonomy" id="608512"/>
    <lineage>
        <taxon>Eukaryota</taxon>
        <taxon>Viridiplantae</taxon>
        <taxon>Streptophyta</taxon>
        <taxon>Embryophyta</taxon>
        <taxon>Tracheophyta</taxon>
        <taxon>Spermatophyta</taxon>
        <taxon>Magnoliopsida</taxon>
        <taxon>eudicotyledons</taxon>
        <taxon>Gunneridae</taxon>
        <taxon>Pentapetalae</taxon>
        <taxon>asterids</taxon>
        <taxon>lamiids</taxon>
        <taxon>Lamiales</taxon>
        <taxon>Lamiaceae</taxon>
        <taxon>Nepetoideae</taxon>
        <taxon>Elsholtzieae</taxon>
        <taxon>Perilla</taxon>
    </lineage>
</organism>
<dbReference type="EMBL" id="SDAM02000285">
    <property type="protein sequence ID" value="KAH6824920.1"/>
    <property type="molecule type" value="Genomic_DNA"/>
</dbReference>
<comment type="caution">
    <text evidence="3">The sequence shown here is derived from an EMBL/GenBank/DDBJ whole genome shotgun (WGS) entry which is preliminary data.</text>
</comment>
<accession>A0AAD4P3U3</accession>
<evidence type="ECO:0000313" key="4">
    <source>
        <dbReference type="Proteomes" id="UP001190926"/>
    </source>
</evidence>
<dbReference type="Proteomes" id="UP001190926">
    <property type="component" value="Unassembled WGS sequence"/>
</dbReference>
<evidence type="ECO:0000256" key="2">
    <source>
        <dbReference type="SAM" id="MobiDB-lite"/>
    </source>
</evidence>
<gene>
    <name evidence="3" type="ORF">C2S53_002756</name>
</gene>
<reference evidence="3 4" key="1">
    <citation type="journal article" date="2021" name="Nat. Commun.">
        <title>Incipient diploidization of the medicinal plant Perilla within 10,000 years.</title>
        <authorList>
            <person name="Zhang Y."/>
            <person name="Shen Q."/>
            <person name="Leng L."/>
            <person name="Zhang D."/>
            <person name="Chen S."/>
            <person name="Shi Y."/>
            <person name="Ning Z."/>
            <person name="Chen S."/>
        </authorList>
    </citation>
    <scope>NUCLEOTIDE SEQUENCE [LARGE SCALE GENOMIC DNA]</scope>
    <source>
        <strain evidence="4">cv. PC099</strain>
    </source>
</reference>
<feature type="region of interest" description="Disordered" evidence="2">
    <location>
        <begin position="299"/>
        <end position="344"/>
    </location>
</feature>
<evidence type="ECO:0000256" key="1">
    <source>
        <dbReference type="SAM" id="Coils"/>
    </source>
</evidence>
<keyword evidence="1" id="KW-0175">Coiled coil</keyword>
<proteinExistence type="predicted"/>
<evidence type="ECO:0000313" key="3">
    <source>
        <dbReference type="EMBL" id="KAH6824920.1"/>
    </source>
</evidence>
<dbReference type="AlphaFoldDB" id="A0AAD4P3U3"/>
<name>A0AAD4P3U3_PERFH</name>
<feature type="coiled-coil region" evidence="1">
    <location>
        <begin position="56"/>
        <end position="83"/>
    </location>
</feature>
<keyword evidence="4" id="KW-1185">Reference proteome</keyword>